<dbReference type="InterPro" id="IPR036736">
    <property type="entry name" value="ACP-like_sf"/>
</dbReference>
<gene>
    <name evidence="1" type="ORF">PAUR_b0609</name>
</gene>
<accession>A0ABR9EII7</accession>
<dbReference type="SUPFAM" id="SSF47336">
    <property type="entry name" value="ACP-like"/>
    <property type="match status" value="1"/>
</dbReference>
<dbReference type="RefSeq" id="WP_192509636.1">
    <property type="nucleotide sequence ID" value="NZ_AQGV01000015.1"/>
</dbReference>
<proteinExistence type="predicted"/>
<keyword evidence="2" id="KW-1185">Reference proteome</keyword>
<sequence>MKVESVVKSSVCSLINIHESELHENTLLFGQYAELDSMGVVMLLMEFEEKLNLNTSNIELSAELFESFGSLVTGVKCAIGEKVN</sequence>
<name>A0ABR9EII7_9GAMM</name>
<organism evidence="1 2">
    <name type="scientific">Pseudoalteromonas aurantia 208</name>
    <dbReference type="NCBI Taxonomy" id="1314867"/>
    <lineage>
        <taxon>Bacteria</taxon>
        <taxon>Pseudomonadati</taxon>
        <taxon>Pseudomonadota</taxon>
        <taxon>Gammaproteobacteria</taxon>
        <taxon>Alteromonadales</taxon>
        <taxon>Pseudoalteromonadaceae</taxon>
        <taxon>Pseudoalteromonas</taxon>
    </lineage>
</organism>
<reference evidence="1 2" key="1">
    <citation type="submission" date="2015-03" db="EMBL/GenBank/DDBJ databases">
        <title>Genome sequence of Pseudoalteromonas aurantia.</title>
        <authorList>
            <person name="Xie B.-B."/>
            <person name="Rong J.-C."/>
            <person name="Qin Q.-L."/>
            <person name="Zhang Y.-Z."/>
        </authorList>
    </citation>
    <scope>NUCLEOTIDE SEQUENCE [LARGE SCALE GENOMIC DNA]</scope>
    <source>
        <strain evidence="1 2">208</strain>
    </source>
</reference>
<evidence type="ECO:0008006" key="3">
    <source>
        <dbReference type="Google" id="ProtNLM"/>
    </source>
</evidence>
<dbReference type="Gene3D" id="1.10.1200.10">
    <property type="entry name" value="ACP-like"/>
    <property type="match status" value="1"/>
</dbReference>
<evidence type="ECO:0000313" key="1">
    <source>
        <dbReference type="EMBL" id="MBE0370547.1"/>
    </source>
</evidence>
<dbReference type="EMBL" id="AQGV01000015">
    <property type="protein sequence ID" value="MBE0370547.1"/>
    <property type="molecule type" value="Genomic_DNA"/>
</dbReference>
<evidence type="ECO:0000313" key="2">
    <source>
        <dbReference type="Proteomes" id="UP000615755"/>
    </source>
</evidence>
<comment type="caution">
    <text evidence="1">The sequence shown here is derived from an EMBL/GenBank/DDBJ whole genome shotgun (WGS) entry which is preliminary data.</text>
</comment>
<dbReference type="Proteomes" id="UP000615755">
    <property type="component" value="Unassembled WGS sequence"/>
</dbReference>
<protein>
    <recommendedName>
        <fullName evidence="3">Carrier domain-containing protein</fullName>
    </recommendedName>
</protein>